<organism evidence="4 5">
    <name type="scientific">Pomacea canaliculata</name>
    <name type="common">Golden apple snail</name>
    <dbReference type="NCBI Taxonomy" id="400727"/>
    <lineage>
        <taxon>Eukaryota</taxon>
        <taxon>Metazoa</taxon>
        <taxon>Spiralia</taxon>
        <taxon>Lophotrochozoa</taxon>
        <taxon>Mollusca</taxon>
        <taxon>Gastropoda</taxon>
        <taxon>Caenogastropoda</taxon>
        <taxon>Architaenioglossa</taxon>
        <taxon>Ampullarioidea</taxon>
        <taxon>Ampullariidae</taxon>
        <taxon>Pomacea</taxon>
    </lineage>
</organism>
<feature type="compositionally biased region" description="Basic residues" evidence="1">
    <location>
        <begin position="423"/>
        <end position="438"/>
    </location>
</feature>
<proteinExistence type="predicted"/>
<evidence type="ECO:0000259" key="3">
    <source>
        <dbReference type="Pfam" id="PF21892"/>
    </source>
</evidence>
<dbReference type="Pfam" id="PF21892">
    <property type="entry name" value="TMEM145_N"/>
    <property type="match status" value="1"/>
</dbReference>
<evidence type="ECO:0000313" key="5">
    <source>
        <dbReference type="Proteomes" id="UP000245119"/>
    </source>
</evidence>
<keyword evidence="2" id="KW-0812">Transmembrane</keyword>
<dbReference type="Proteomes" id="UP000245119">
    <property type="component" value="Linkage Group LG2"/>
</dbReference>
<reference evidence="4 5" key="1">
    <citation type="submission" date="2018-04" db="EMBL/GenBank/DDBJ databases">
        <title>The genome of golden apple snail Pomacea canaliculata provides insight into stress tolerance and invasive adaptation.</title>
        <authorList>
            <person name="Liu C."/>
            <person name="Liu B."/>
            <person name="Ren Y."/>
            <person name="Zhang Y."/>
            <person name="Wang H."/>
            <person name="Li S."/>
            <person name="Jiang F."/>
            <person name="Yin L."/>
            <person name="Zhang G."/>
            <person name="Qian W."/>
            <person name="Fan W."/>
        </authorList>
    </citation>
    <scope>NUCLEOTIDE SEQUENCE [LARGE SCALE GENOMIC DNA]</scope>
    <source>
        <strain evidence="4">SZHN2017</strain>
        <tissue evidence="4">Muscle</tissue>
    </source>
</reference>
<protein>
    <recommendedName>
        <fullName evidence="3">GPR180-like N-terminal domain-containing protein</fullName>
    </recommendedName>
</protein>
<keyword evidence="2" id="KW-0472">Membrane</keyword>
<evidence type="ECO:0000256" key="2">
    <source>
        <dbReference type="SAM" id="Phobius"/>
    </source>
</evidence>
<evidence type="ECO:0000313" key="4">
    <source>
        <dbReference type="EMBL" id="PVD36587.1"/>
    </source>
</evidence>
<dbReference type="InterPro" id="IPR053880">
    <property type="entry name" value="GPR180-like_N"/>
</dbReference>
<keyword evidence="5" id="KW-1185">Reference proteome</keyword>
<gene>
    <name evidence="4" type="ORF">C0Q70_03572</name>
</gene>
<accession>A0A2T7PT78</accession>
<name>A0A2T7PT78_POMCA</name>
<feature type="transmembrane region" description="Helical" evidence="2">
    <location>
        <begin position="236"/>
        <end position="263"/>
    </location>
</feature>
<dbReference type="OrthoDB" id="6124418at2759"/>
<evidence type="ECO:0000256" key="1">
    <source>
        <dbReference type="SAM" id="MobiDB-lite"/>
    </source>
</evidence>
<feature type="domain" description="GPR180-like N-terminal" evidence="3">
    <location>
        <begin position="78"/>
        <end position="205"/>
    </location>
</feature>
<dbReference type="EMBL" id="PZQS01000002">
    <property type="protein sequence ID" value="PVD36587.1"/>
    <property type="molecule type" value="Genomic_DNA"/>
</dbReference>
<comment type="caution">
    <text evidence="4">The sequence shown here is derived from an EMBL/GenBank/DDBJ whole genome shotgun (WGS) entry which is preliminary data.</text>
</comment>
<dbReference type="AlphaFoldDB" id="A0A2T7PT78"/>
<keyword evidence="2" id="KW-1133">Transmembrane helix</keyword>
<feature type="region of interest" description="Disordered" evidence="1">
    <location>
        <begin position="385"/>
        <end position="446"/>
    </location>
</feature>
<sequence>MQRAAKMAGPSLSVLRAPPNISDYPGSRRPCGSLQCVASHPNRVFFMWWFFLLVFLAGHDRQAVMAAVPDTSGLCVLKGRIYTERLWYGYLLDKAFQRDYAKIQYQISYPVKECCTSLLIYYDDQIKGLTQDMSCEDREGVLPNNNNQIIPLHTHNRTVGCSVWNETGEPYYVCVGERIFRSSGPRTWYFALSRCQATSPLTLTYAFNVSGYYGDCEEDPLVRTYIPPSPKADNDVYVSVALGIVAGLALIATAVFFVLWLVARRRAANSKGSSVTSSQATMTQDDIFYVNPSLSDREQGAEYNSQASSENYYEVIPERRSYESINPHLLAAGPGGVGMAAGAGHHPLAHPHPHALNSHLHPAHAHVHVAAHPRQVHLHPAHHNTHVKESAFHRPHPPTQAMGYVFDDYPPPPYQPPRLAGSARHHTLHHPTPHHHHTLSLPTSTRPRPALINLTQAGGLGFPPFDDVTIGLHVTVTNVSEQVGSH</sequence>